<dbReference type="GO" id="GO:0033596">
    <property type="term" value="C:TSC1-TSC2 complex"/>
    <property type="evidence" value="ECO:0007669"/>
    <property type="project" value="TreeGrafter"/>
</dbReference>
<feature type="coiled-coil region" evidence="1">
    <location>
        <begin position="117"/>
        <end position="218"/>
    </location>
</feature>
<accession>A0A9P0D402</accession>
<dbReference type="EMBL" id="OV651816">
    <property type="protein sequence ID" value="CAH1109847.1"/>
    <property type="molecule type" value="Genomic_DNA"/>
</dbReference>
<dbReference type="PANTHER" id="PTHR15154:SF2">
    <property type="entry name" value="HAMARTIN"/>
    <property type="match status" value="1"/>
</dbReference>
<proteinExistence type="predicted"/>
<keyword evidence="1" id="KW-0175">Coiled coil</keyword>
<dbReference type="GO" id="GO:0008285">
    <property type="term" value="P:negative regulation of cell population proliferation"/>
    <property type="evidence" value="ECO:0007669"/>
    <property type="project" value="TreeGrafter"/>
</dbReference>
<evidence type="ECO:0000313" key="3">
    <source>
        <dbReference type="Proteomes" id="UP001153636"/>
    </source>
</evidence>
<evidence type="ECO:0000313" key="2">
    <source>
        <dbReference type="EMBL" id="CAH1109847.1"/>
    </source>
</evidence>
<dbReference type="OrthoDB" id="6022054at2759"/>
<name>A0A9P0D402_9CUCU</name>
<keyword evidence="3" id="KW-1185">Reference proteome</keyword>
<dbReference type="Pfam" id="PF04388">
    <property type="entry name" value="Hamartin"/>
    <property type="match status" value="1"/>
</dbReference>
<protein>
    <submittedName>
        <fullName evidence="2">Uncharacterized protein</fullName>
    </submittedName>
</protein>
<dbReference type="GO" id="GO:0032007">
    <property type="term" value="P:negative regulation of TOR signaling"/>
    <property type="evidence" value="ECO:0007669"/>
    <property type="project" value="TreeGrafter"/>
</dbReference>
<sequence length="422" mass="48929">MTATTQTENFWPYEHLFLGVFPSLESGEIKPSPEASPAPFNIPDEKSLPTSIYDTLDHYIDVAVRSSDKNSVQHLKEQLELVHQQLLFERHRRETHAYRNRRLLSDAKSTRSLEECNSALRDTVQLQQKDLDDLRAQLDSYRKERSTEDRKLIKTIKYWENQCKTLQDDYKSLEENNERLRDNLTNFKEKHAQSESNLLETQAELMDAIAEANIAKQQALIGEKGKKELEQVNKELLMIGELQLKFKERLEALDTDKVYQVELDELRKSCYEEVRVLNQQLENKIMNLDAYRNRILELEHAIGTKDDLILSQKQLLCTINEEKFEKLEAVESKYQTQLTINRSLEEKILDLWQRLEAGKRFVHSPDTSSCHEVNVTTTAGLSPHSSPLSASLASSEGSTAFHEREVKNLQVSHSSLRWNESK</sequence>
<feature type="coiled-coil region" evidence="1">
    <location>
        <begin position="274"/>
        <end position="301"/>
    </location>
</feature>
<gene>
    <name evidence="2" type="ORF">PSYICH_LOCUS10224</name>
</gene>
<dbReference type="Proteomes" id="UP001153636">
    <property type="component" value="Chromosome 4"/>
</dbReference>
<dbReference type="AlphaFoldDB" id="A0A9P0D402"/>
<dbReference type="PANTHER" id="PTHR15154">
    <property type="entry name" value="HAMARTIN"/>
    <property type="match status" value="1"/>
</dbReference>
<evidence type="ECO:0000256" key="1">
    <source>
        <dbReference type="SAM" id="Coils"/>
    </source>
</evidence>
<organism evidence="2 3">
    <name type="scientific">Psylliodes chrysocephalus</name>
    <dbReference type="NCBI Taxonomy" id="3402493"/>
    <lineage>
        <taxon>Eukaryota</taxon>
        <taxon>Metazoa</taxon>
        <taxon>Ecdysozoa</taxon>
        <taxon>Arthropoda</taxon>
        <taxon>Hexapoda</taxon>
        <taxon>Insecta</taxon>
        <taxon>Pterygota</taxon>
        <taxon>Neoptera</taxon>
        <taxon>Endopterygota</taxon>
        <taxon>Coleoptera</taxon>
        <taxon>Polyphaga</taxon>
        <taxon>Cucujiformia</taxon>
        <taxon>Chrysomeloidea</taxon>
        <taxon>Chrysomelidae</taxon>
        <taxon>Galerucinae</taxon>
        <taxon>Alticini</taxon>
        <taxon>Psylliodes</taxon>
    </lineage>
</organism>
<dbReference type="GO" id="GO:0051726">
    <property type="term" value="P:regulation of cell cycle"/>
    <property type="evidence" value="ECO:0007669"/>
    <property type="project" value="TreeGrafter"/>
</dbReference>
<reference evidence="2" key="1">
    <citation type="submission" date="2022-01" db="EMBL/GenBank/DDBJ databases">
        <authorList>
            <person name="King R."/>
        </authorList>
    </citation>
    <scope>NUCLEOTIDE SEQUENCE</scope>
</reference>
<dbReference type="InterPro" id="IPR007483">
    <property type="entry name" value="Hamartin"/>
</dbReference>